<dbReference type="PANTHER" id="PTHR12215:SF10">
    <property type="entry name" value="L-AMINOADIPATE-SEMIALDEHYDE DEHYDROGENASE-PHOSPHOPANTETHEINYL TRANSFERASE"/>
    <property type="match status" value="1"/>
</dbReference>
<evidence type="ECO:0000259" key="7">
    <source>
        <dbReference type="Pfam" id="PF22624"/>
    </source>
</evidence>
<dbReference type="GO" id="GO:0008897">
    <property type="term" value="F:holo-[acyl-carrier-protein] synthase activity"/>
    <property type="evidence" value="ECO:0007669"/>
    <property type="project" value="InterPro"/>
</dbReference>
<dbReference type="Proteomes" id="UP000065511">
    <property type="component" value="Chromosome"/>
</dbReference>
<dbReference type="Pfam" id="PF01648">
    <property type="entry name" value="ACPS"/>
    <property type="match status" value="1"/>
</dbReference>
<dbReference type="GO" id="GO:0006633">
    <property type="term" value="P:fatty acid biosynthetic process"/>
    <property type="evidence" value="ECO:0007669"/>
    <property type="project" value="InterPro"/>
</dbReference>
<evidence type="ECO:0000256" key="3">
    <source>
        <dbReference type="ARBA" id="ARBA00022679"/>
    </source>
</evidence>
<dbReference type="GO" id="GO:0019878">
    <property type="term" value="P:lysine biosynthetic process via aminoadipic acid"/>
    <property type="evidence" value="ECO:0007669"/>
    <property type="project" value="TreeGrafter"/>
</dbReference>
<evidence type="ECO:0000256" key="5">
    <source>
        <dbReference type="ARBA" id="ARBA00022842"/>
    </source>
</evidence>
<comment type="similarity">
    <text evidence="2">Belongs to the P-Pant transferase superfamily. Gsp/Sfp/HetI/AcpT family.</text>
</comment>
<organism evidence="9 11">
    <name type="scientific">Enterococcus silesiacus</name>
    <dbReference type="NCBI Taxonomy" id="332949"/>
    <lineage>
        <taxon>Bacteria</taxon>
        <taxon>Bacillati</taxon>
        <taxon>Bacillota</taxon>
        <taxon>Bacilli</taxon>
        <taxon>Lactobacillales</taxon>
        <taxon>Enterococcaceae</taxon>
        <taxon>Enterococcus</taxon>
    </lineage>
</organism>
<dbReference type="Gene3D" id="3.90.470.20">
    <property type="entry name" value="4'-phosphopantetheinyl transferase domain"/>
    <property type="match status" value="2"/>
</dbReference>
<dbReference type="AlphaFoldDB" id="A0A0S3K9R1"/>
<evidence type="ECO:0000256" key="1">
    <source>
        <dbReference type="ARBA" id="ARBA00001946"/>
    </source>
</evidence>
<dbReference type="KEGG" id="ess:ATZ33_06555"/>
<dbReference type="PANTHER" id="PTHR12215">
    <property type="entry name" value="PHOSPHOPANTETHEINE TRANSFERASE"/>
    <property type="match status" value="1"/>
</dbReference>
<feature type="domain" description="4'-phosphopantetheinyl transferase N-terminal" evidence="7">
    <location>
        <begin position="15"/>
        <end position="98"/>
    </location>
</feature>
<dbReference type="Proteomes" id="UP000183039">
    <property type="component" value="Unassembled WGS sequence"/>
</dbReference>
<dbReference type="SUPFAM" id="SSF56214">
    <property type="entry name" value="4'-phosphopantetheinyl transferase"/>
    <property type="match status" value="2"/>
</dbReference>
<name>A0A0S3K9R1_9ENTE</name>
<dbReference type="NCBIfam" id="TIGR00556">
    <property type="entry name" value="pantethn_trn"/>
    <property type="match status" value="1"/>
</dbReference>
<reference evidence="9 11" key="1">
    <citation type="submission" date="2014-12" db="EMBL/GenBank/DDBJ databases">
        <title>Draft genome sequences of 29 type strains of Enterococci.</title>
        <authorList>
            <person name="Zhong Z."/>
            <person name="Sun Z."/>
            <person name="Liu W."/>
            <person name="Zhang W."/>
            <person name="Zhang H."/>
        </authorList>
    </citation>
    <scope>NUCLEOTIDE SEQUENCE [LARGE SCALE GENOMIC DNA]</scope>
    <source>
        <strain evidence="9 11">DSM 22801</strain>
    </source>
</reference>
<dbReference type="InterPro" id="IPR008278">
    <property type="entry name" value="4-PPantetheinyl_Trfase_dom"/>
</dbReference>
<dbReference type="InterPro" id="IPR037143">
    <property type="entry name" value="4-PPantetheinyl_Trfase_dom_sf"/>
</dbReference>
<proteinExistence type="inferred from homology"/>
<dbReference type="Pfam" id="PF22624">
    <property type="entry name" value="AASDHPPT_N"/>
    <property type="match status" value="1"/>
</dbReference>
<dbReference type="EMBL" id="CP013614">
    <property type="protein sequence ID" value="ALS01040.1"/>
    <property type="molecule type" value="Genomic_DNA"/>
</dbReference>
<evidence type="ECO:0000259" key="6">
    <source>
        <dbReference type="Pfam" id="PF01648"/>
    </source>
</evidence>
<accession>A0A0S3K9R1</accession>
<dbReference type="GO" id="GO:0000287">
    <property type="term" value="F:magnesium ion binding"/>
    <property type="evidence" value="ECO:0007669"/>
    <property type="project" value="InterPro"/>
</dbReference>
<evidence type="ECO:0000313" key="8">
    <source>
        <dbReference type="EMBL" id="ALS01040.1"/>
    </source>
</evidence>
<evidence type="ECO:0000256" key="2">
    <source>
        <dbReference type="ARBA" id="ARBA00010990"/>
    </source>
</evidence>
<dbReference type="InterPro" id="IPR050559">
    <property type="entry name" value="P-Pant_transferase_sf"/>
</dbReference>
<reference evidence="8 10" key="2">
    <citation type="submission" date="2015-12" db="EMBL/GenBank/DDBJ databases">
        <authorList>
            <person name="Lauer A."/>
            <person name="Humrighouse B."/>
            <person name="Loparev V."/>
            <person name="Shewmaker P.L."/>
            <person name="Whitney A.M."/>
            <person name="McLaughlin R.W."/>
        </authorList>
    </citation>
    <scope>NUCLEOTIDE SEQUENCE [LARGE SCALE GENOMIC DNA]</scope>
    <source>
        <strain evidence="8 10">LMG 23085</strain>
    </source>
</reference>
<dbReference type="InterPro" id="IPR055066">
    <property type="entry name" value="AASDHPPT_N"/>
</dbReference>
<evidence type="ECO:0000313" key="10">
    <source>
        <dbReference type="Proteomes" id="UP000065511"/>
    </source>
</evidence>
<keyword evidence="5" id="KW-0460">Magnesium</keyword>
<feature type="domain" description="4'-phosphopantetheinyl transferase" evidence="6">
    <location>
        <begin position="104"/>
        <end position="203"/>
    </location>
</feature>
<gene>
    <name evidence="8" type="ORF">ATZ33_06555</name>
    <name evidence="9" type="ORF">RV15_GL000402</name>
</gene>
<evidence type="ECO:0000313" key="9">
    <source>
        <dbReference type="EMBL" id="OJG91735.1"/>
    </source>
</evidence>
<dbReference type="OrthoDB" id="9808281at2"/>
<keyword evidence="3 9" id="KW-0808">Transferase</keyword>
<keyword evidence="4" id="KW-0479">Metal-binding</keyword>
<sequence length="223" mass="26765">MLQLYCINITKDFSDDKIQNLLRYVSNETKERFHKFHFMEDSLRTLYGEILVRYISRTQFNFDTQQIIFTKNKYGKPYIKDNPLFFNISHSGEWVVCAFSSSEIGIDIEKIEKLNTNIAENFFSEYEYETLLNTENKKQLDYFYDIWTLKESYLKWLGTGLSTPLNSFHFHLNEKNIELNNNKIKNNLYFKQYPIPEYKLSVCSENNHFPKIVKEISVKDIKF</sequence>
<keyword evidence="10" id="KW-1185">Reference proteome</keyword>
<dbReference type="InterPro" id="IPR004568">
    <property type="entry name" value="Ppantetheine-prot_Trfase_dom"/>
</dbReference>
<dbReference type="GO" id="GO:0005829">
    <property type="term" value="C:cytosol"/>
    <property type="evidence" value="ECO:0007669"/>
    <property type="project" value="TreeGrafter"/>
</dbReference>
<evidence type="ECO:0000256" key="4">
    <source>
        <dbReference type="ARBA" id="ARBA00022723"/>
    </source>
</evidence>
<dbReference type="EMBL" id="JXLC01000011">
    <property type="protein sequence ID" value="OJG91735.1"/>
    <property type="molecule type" value="Genomic_DNA"/>
</dbReference>
<evidence type="ECO:0000313" key="11">
    <source>
        <dbReference type="Proteomes" id="UP000183039"/>
    </source>
</evidence>
<comment type="cofactor">
    <cofactor evidence="1">
        <name>Mg(2+)</name>
        <dbReference type="ChEBI" id="CHEBI:18420"/>
    </cofactor>
</comment>
<protein>
    <submittedName>
        <fullName evidence="9">4-phosphopantetheinyl transferase</fullName>
    </submittedName>
</protein>
<dbReference type="RefSeq" id="WP_083429144.1">
    <property type="nucleotide sequence ID" value="NZ_JXLC01000011.1"/>
</dbReference>